<dbReference type="Proteomes" id="UP001303889">
    <property type="component" value="Unassembled WGS sequence"/>
</dbReference>
<reference evidence="3" key="2">
    <citation type="submission" date="2023-05" db="EMBL/GenBank/DDBJ databases">
        <authorList>
            <consortium name="Lawrence Berkeley National Laboratory"/>
            <person name="Steindorff A."/>
            <person name="Hensen N."/>
            <person name="Bonometti L."/>
            <person name="Westerberg I."/>
            <person name="Brannstrom I.O."/>
            <person name="Guillou S."/>
            <person name="Cros-Aarteil S."/>
            <person name="Calhoun S."/>
            <person name="Haridas S."/>
            <person name="Kuo A."/>
            <person name="Mondo S."/>
            <person name="Pangilinan J."/>
            <person name="Riley R."/>
            <person name="Labutti K."/>
            <person name="Andreopoulos B."/>
            <person name="Lipzen A."/>
            <person name="Chen C."/>
            <person name="Yanf M."/>
            <person name="Daum C."/>
            <person name="Ng V."/>
            <person name="Clum A."/>
            <person name="Ohm R."/>
            <person name="Martin F."/>
            <person name="Silar P."/>
            <person name="Natvig D."/>
            <person name="Lalanne C."/>
            <person name="Gautier V."/>
            <person name="Ament-Velasquez S.L."/>
            <person name="Kruys A."/>
            <person name="Hutchinson M.I."/>
            <person name="Powell A.J."/>
            <person name="Barry K."/>
            <person name="Miller A.N."/>
            <person name="Grigoriev I.V."/>
            <person name="Debuchy R."/>
            <person name="Gladieux P."/>
            <person name="Thoren M.H."/>
            <person name="Johannesson H."/>
        </authorList>
    </citation>
    <scope>NUCLEOTIDE SEQUENCE</scope>
    <source>
        <strain evidence="3">CBS 103.79</strain>
    </source>
</reference>
<feature type="region of interest" description="Disordered" evidence="2">
    <location>
        <begin position="1"/>
        <end position="116"/>
    </location>
</feature>
<evidence type="ECO:0000256" key="2">
    <source>
        <dbReference type="SAM" id="MobiDB-lite"/>
    </source>
</evidence>
<name>A0AAN6RTD1_9PEZI</name>
<evidence type="ECO:0000313" key="4">
    <source>
        <dbReference type="Proteomes" id="UP001303889"/>
    </source>
</evidence>
<feature type="compositionally biased region" description="Pro residues" evidence="2">
    <location>
        <begin position="84"/>
        <end position="100"/>
    </location>
</feature>
<comment type="caution">
    <text evidence="3">The sequence shown here is derived from an EMBL/GenBank/DDBJ whole genome shotgun (WGS) entry which is preliminary data.</text>
</comment>
<evidence type="ECO:0000256" key="1">
    <source>
        <dbReference type="SAM" id="Coils"/>
    </source>
</evidence>
<dbReference type="EMBL" id="MU855521">
    <property type="protein sequence ID" value="KAK3902270.1"/>
    <property type="molecule type" value="Genomic_DNA"/>
</dbReference>
<accession>A0AAN6RTD1</accession>
<keyword evidence="1" id="KW-0175">Coiled coil</keyword>
<feature type="coiled-coil region" evidence="1">
    <location>
        <begin position="125"/>
        <end position="152"/>
    </location>
</feature>
<sequence length="265" mass="27120">MAVPQLEISEREPDNNENANADISTNIDISADNEPDISISNHVTDARTAMDTTTTDPINPTTTDISTTDDFNSTIAPATSPAPSSTPSPSPAPANSPPTNSPTTTTTTTNPTQEEKEITTLRTRLHHAEAALSSWRARAEAAEQRVLQLELKIALGLGVGGGGRGLREGLGLGAAEMGVVVDGEGQARVVDRAGFGLVGEGPLELGKEGYGLVGGVVGEGKDSVVVMVEGMDLVEGKGDNVVGVKDLGEMKGEGEGAVVVVVAAA</sequence>
<organism evidence="3 4">
    <name type="scientific">Staphylotrichum tortipilum</name>
    <dbReference type="NCBI Taxonomy" id="2831512"/>
    <lineage>
        <taxon>Eukaryota</taxon>
        <taxon>Fungi</taxon>
        <taxon>Dikarya</taxon>
        <taxon>Ascomycota</taxon>
        <taxon>Pezizomycotina</taxon>
        <taxon>Sordariomycetes</taxon>
        <taxon>Sordariomycetidae</taxon>
        <taxon>Sordariales</taxon>
        <taxon>Chaetomiaceae</taxon>
        <taxon>Staphylotrichum</taxon>
    </lineage>
</organism>
<gene>
    <name evidence="3" type="ORF">C8A05DRAFT_34048</name>
</gene>
<feature type="compositionally biased region" description="Polar residues" evidence="2">
    <location>
        <begin position="16"/>
        <end position="28"/>
    </location>
</feature>
<feature type="compositionally biased region" description="Low complexity" evidence="2">
    <location>
        <begin position="46"/>
        <end position="83"/>
    </location>
</feature>
<protein>
    <submittedName>
        <fullName evidence="3">Uncharacterized protein</fullName>
    </submittedName>
</protein>
<reference evidence="3" key="1">
    <citation type="journal article" date="2023" name="Mol. Phylogenet. Evol.">
        <title>Genome-scale phylogeny and comparative genomics of the fungal order Sordariales.</title>
        <authorList>
            <person name="Hensen N."/>
            <person name="Bonometti L."/>
            <person name="Westerberg I."/>
            <person name="Brannstrom I.O."/>
            <person name="Guillou S."/>
            <person name="Cros-Aarteil S."/>
            <person name="Calhoun S."/>
            <person name="Haridas S."/>
            <person name="Kuo A."/>
            <person name="Mondo S."/>
            <person name="Pangilinan J."/>
            <person name="Riley R."/>
            <person name="LaButti K."/>
            <person name="Andreopoulos B."/>
            <person name="Lipzen A."/>
            <person name="Chen C."/>
            <person name="Yan M."/>
            <person name="Daum C."/>
            <person name="Ng V."/>
            <person name="Clum A."/>
            <person name="Steindorff A."/>
            <person name="Ohm R.A."/>
            <person name="Martin F."/>
            <person name="Silar P."/>
            <person name="Natvig D.O."/>
            <person name="Lalanne C."/>
            <person name="Gautier V."/>
            <person name="Ament-Velasquez S.L."/>
            <person name="Kruys A."/>
            <person name="Hutchinson M.I."/>
            <person name="Powell A.J."/>
            <person name="Barry K."/>
            <person name="Miller A.N."/>
            <person name="Grigoriev I.V."/>
            <person name="Debuchy R."/>
            <person name="Gladieux P."/>
            <person name="Hiltunen Thoren M."/>
            <person name="Johannesson H."/>
        </authorList>
    </citation>
    <scope>NUCLEOTIDE SEQUENCE</scope>
    <source>
        <strain evidence="3">CBS 103.79</strain>
    </source>
</reference>
<keyword evidence="4" id="KW-1185">Reference proteome</keyword>
<evidence type="ECO:0000313" key="3">
    <source>
        <dbReference type="EMBL" id="KAK3902270.1"/>
    </source>
</evidence>
<feature type="compositionally biased region" description="Low complexity" evidence="2">
    <location>
        <begin position="101"/>
        <end position="112"/>
    </location>
</feature>
<dbReference type="AlphaFoldDB" id="A0AAN6RTD1"/>
<proteinExistence type="predicted"/>